<keyword evidence="1" id="KW-0472">Membrane</keyword>
<evidence type="ECO:0000313" key="3">
    <source>
        <dbReference type="Proteomes" id="UP000054018"/>
    </source>
</evidence>
<dbReference type="Proteomes" id="UP000054018">
    <property type="component" value="Unassembled WGS sequence"/>
</dbReference>
<evidence type="ECO:0000313" key="2">
    <source>
        <dbReference type="EMBL" id="KIK23488.1"/>
    </source>
</evidence>
<gene>
    <name evidence="2" type="ORF">PISMIDRAFT_454144</name>
</gene>
<feature type="transmembrane region" description="Helical" evidence="1">
    <location>
        <begin position="15"/>
        <end position="31"/>
    </location>
</feature>
<proteinExistence type="predicted"/>
<keyword evidence="3" id="KW-1185">Reference proteome</keyword>
<reference evidence="2 3" key="1">
    <citation type="submission" date="2014-04" db="EMBL/GenBank/DDBJ databases">
        <authorList>
            <consortium name="DOE Joint Genome Institute"/>
            <person name="Kuo A."/>
            <person name="Kohler A."/>
            <person name="Costa M.D."/>
            <person name="Nagy L.G."/>
            <person name="Floudas D."/>
            <person name="Copeland A."/>
            <person name="Barry K.W."/>
            <person name="Cichocki N."/>
            <person name="Veneault-Fourrey C."/>
            <person name="LaButti K."/>
            <person name="Lindquist E.A."/>
            <person name="Lipzen A."/>
            <person name="Lundell T."/>
            <person name="Morin E."/>
            <person name="Murat C."/>
            <person name="Sun H."/>
            <person name="Tunlid A."/>
            <person name="Henrissat B."/>
            <person name="Grigoriev I.V."/>
            <person name="Hibbett D.S."/>
            <person name="Martin F."/>
            <person name="Nordberg H.P."/>
            <person name="Cantor M.N."/>
            <person name="Hua S.X."/>
        </authorList>
    </citation>
    <scope>NUCLEOTIDE SEQUENCE [LARGE SCALE GENOMIC DNA]</scope>
    <source>
        <strain evidence="2 3">441</strain>
    </source>
</reference>
<reference evidence="3" key="2">
    <citation type="submission" date="2015-01" db="EMBL/GenBank/DDBJ databases">
        <title>Evolutionary Origins and Diversification of the Mycorrhizal Mutualists.</title>
        <authorList>
            <consortium name="DOE Joint Genome Institute"/>
            <consortium name="Mycorrhizal Genomics Consortium"/>
            <person name="Kohler A."/>
            <person name="Kuo A."/>
            <person name="Nagy L.G."/>
            <person name="Floudas D."/>
            <person name="Copeland A."/>
            <person name="Barry K.W."/>
            <person name="Cichocki N."/>
            <person name="Veneault-Fourrey C."/>
            <person name="LaButti K."/>
            <person name="Lindquist E.A."/>
            <person name="Lipzen A."/>
            <person name="Lundell T."/>
            <person name="Morin E."/>
            <person name="Murat C."/>
            <person name="Riley R."/>
            <person name="Ohm R."/>
            <person name="Sun H."/>
            <person name="Tunlid A."/>
            <person name="Henrissat B."/>
            <person name="Grigoriev I.V."/>
            <person name="Hibbett D.S."/>
            <person name="Martin F."/>
        </authorList>
    </citation>
    <scope>NUCLEOTIDE SEQUENCE [LARGE SCALE GENOMIC DNA]</scope>
    <source>
        <strain evidence="3">441</strain>
    </source>
</reference>
<sequence length="81" mass="9261">MSSGNFSSQCRSTPYYPSPYILSVWFLLVIMPGDHKSRITSDVVRIGESNRDKSIIPRRARNLMYLLLIGAPSLERFLEIV</sequence>
<protein>
    <submittedName>
        <fullName evidence="2">Uncharacterized protein</fullName>
    </submittedName>
</protein>
<dbReference type="HOGENOM" id="CLU_2574778_0_0_1"/>
<accession>A0A0C9ZV30</accession>
<name>A0A0C9ZV30_9AGAM</name>
<dbReference type="AlphaFoldDB" id="A0A0C9ZV30"/>
<keyword evidence="1" id="KW-1133">Transmembrane helix</keyword>
<dbReference type="EMBL" id="KN833725">
    <property type="protein sequence ID" value="KIK23488.1"/>
    <property type="molecule type" value="Genomic_DNA"/>
</dbReference>
<keyword evidence="1" id="KW-0812">Transmembrane</keyword>
<evidence type="ECO:0000256" key="1">
    <source>
        <dbReference type="SAM" id="Phobius"/>
    </source>
</evidence>
<organism evidence="2 3">
    <name type="scientific">Pisolithus microcarpus 441</name>
    <dbReference type="NCBI Taxonomy" id="765257"/>
    <lineage>
        <taxon>Eukaryota</taxon>
        <taxon>Fungi</taxon>
        <taxon>Dikarya</taxon>
        <taxon>Basidiomycota</taxon>
        <taxon>Agaricomycotina</taxon>
        <taxon>Agaricomycetes</taxon>
        <taxon>Agaricomycetidae</taxon>
        <taxon>Boletales</taxon>
        <taxon>Sclerodermatineae</taxon>
        <taxon>Pisolithaceae</taxon>
        <taxon>Pisolithus</taxon>
    </lineage>
</organism>